<evidence type="ECO:0000313" key="3">
    <source>
        <dbReference type="WBParaSite" id="SPAL_0001610600.1"/>
    </source>
</evidence>
<feature type="transmembrane region" description="Helical" evidence="1">
    <location>
        <begin position="136"/>
        <end position="158"/>
    </location>
</feature>
<feature type="transmembrane region" description="Helical" evidence="1">
    <location>
        <begin position="103"/>
        <end position="124"/>
    </location>
</feature>
<sequence length="333" mass="37354">MTEYYTTISPTINAILPTTWILTISELIVCIISIFFNCFITAVTYFALPISTTLRRCLAALALNSGALTVIIIARNGFFLYTIHFPNITFSSNLTCKLHEFPLIFTYFQVSIFSFVVGLMAIICKRISYERIHWSNACSLAQTVPIILSLILTLATTVTDDPYNPSPMEQCSITDEGHSTQKIFRIITAFSTFHLMAIIFSNIALINLKSSQHSIYSVIKSIRNVITYTSITYLTGFLLTGCLVVYKYLYGISCITCFAILFEVTFVIIPIAATVLYPVLCLWLIYPIREAAILLFPIINQIAPDLLPKKQNVNIPLIIIESPSPHPECIDNV</sequence>
<feature type="transmembrane region" description="Helical" evidence="1">
    <location>
        <begin position="60"/>
        <end position="83"/>
    </location>
</feature>
<dbReference type="Proteomes" id="UP000046392">
    <property type="component" value="Unplaced"/>
</dbReference>
<accession>A0A0N5CE15</accession>
<protein>
    <submittedName>
        <fullName evidence="3">G_PROTEIN_RECEP_F1_2 domain-containing protein</fullName>
    </submittedName>
</protein>
<proteinExistence type="predicted"/>
<keyword evidence="1" id="KW-0812">Transmembrane</keyword>
<organism evidence="2 3">
    <name type="scientific">Strongyloides papillosus</name>
    <name type="common">Intestinal threadworm</name>
    <dbReference type="NCBI Taxonomy" id="174720"/>
    <lineage>
        <taxon>Eukaryota</taxon>
        <taxon>Metazoa</taxon>
        <taxon>Ecdysozoa</taxon>
        <taxon>Nematoda</taxon>
        <taxon>Chromadorea</taxon>
        <taxon>Rhabditida</taxon>
        <taxon>Tylenchina</taxon>
        <taxon>Panagrolaimomorpha</taxon>
        <taxon>Strongyloidoidea</taxon>
        <taxon>Strongyloididae</taxon>
        <taxon>Strongyloides</taxon>
    </lineage>
</organism>
<feature type="transmembrane region" description="Helical" evidence="1">
    <location>
        <begin position="225"/>
        <end position="246"/>
    </location>
</feature>
<feature type="transmembrane region" description="Helical" evidence="1">
    <location>
        <begin position="258"/>
        <end position="286"/>
    </location>
</feature>
<evidence type="ECO:0000256" key="1">
    <source>
        <dbReference type="SAM" id="Phobius"/>
    </source>
</evidence>
<keyword evidence="2" id="KW-1185">Reference proteome</keyword>
<evidence type="ECO:0000313" key="2">
    <source>
        <dbReference type="Proteomes" id="UP000046392"/>
    </source>
</evidence>
<feature type="transmembrane region" description="Helical" evidence="1">
    <location>
        <begin position="183"/>
        <end position="205"/>
    </location>
</feature>
<dbReference type="AlphaFoldDB" id="A0A0N5CE15"/>
<keyword evidence="1" id="KW-0472">Membrane</keyword>
<keyword evidence="1" id="KW-1133">Transmembrane helix</keyword>
<dbReference type="WBParaSite" id="SPAL_0001610600.1">
    <property type="protein sequence ID" value="SPAL_0001610600.1"/>
    <property type="gene ID" value="SPAL_0001610600"/>
</dbReference>
<name>A0A0N5CE15_STREA</name>
<feature type="transmembrane region" description="Helical" evidence="1">
    <location>
        <begin position="20"/>
        <end position="48"/>
    </location>
</feature>
<reference evidence="3" key="1">
    <citation type="submission" date="2017-02" db="UniProtKB">
        <authorList>
            <consortium name="WormBaseParasite"/>
        </authorList>
    </citation>
    <scope>IDENTIFICATION</scope>
</reference>